<accession>A0A223NX68</accession>
<evidence type="ECO:0000313" key="1">
    <source>
        <dbReference type="EMBL" id="ASU34151.1"/>
    </source>
</evidence>
<reference evidence="1 2" key="1">
    <citation type="submission" date="2017-08" db="EMBL/GenBank/DDBJ databases">
        <title>Complete genome sequence of Mucilaginibacter sp. strain BJC16-A31.</title>
        <authorList>
            <consortium name="Henan University of Science and Technology"/>
            <person name="You X."/>
        </authorList>
    </citation>
    <scope>NUCLEOTIDE SEQUENCE [LARGE SCALE GENOMIC DNA]</scope>
    <source>
        <strain evidence="1 2">BJC16-A31</strain>
    </source>
</reference>
<dbReference type="AlphaFoldDB" id="A0A223NX68"/>
<keyword evidence="2" id="KW-1185">Reference proteome</keyword>
<protein>
    <submittedName>
        <fullName evidence="1">Uncharacterized protein</fullName>
    </submittedName>
</protein>
<name>A0A223NX68_9SPHI</name>
<dbReference type="RefSeq" id="WP_157740751.1">
    <property type="nucleotide sequence ID" value="NZ_CP022743.1"/>
</dbReference>
<dbReference type="Proteomes" id="UP000215002">
    <property type="component" value="Chromosome"/>
</dbReference>
<organism evidence="1 2">
    <name type="scientific">Mucilaginibacter xinganensis</name>
    <dbReference type="NCBI Taxonomy" id="1234841"/>
    <lineage>
        <taxon>Bacteria</taxon>
        <taxon>Pseudomonadati</taxon>
        <taxon>Bacteroidota</taxon>
        <taxon>Sphingobacteriia</taxon>
        <taxon>Sphingobacteriales</taxon>
        <taxon>Sphingobacteriaceae</taxon>
        <taxon>Mucilaginibacter</taxon>
    </lineage>
</organism>
<dbReference type="KEGG" id="muc:MuYL_2262"/>
<proteinExistence type="predicted"/>
<sequence length="48" mass="5409">MKNLFPFFTLFTFHFAARAQTKDYKNSTGADVTDNMILGYTGDATVIQ</sequence>
<dbReference type="EMBL" id="CP022743">
    <property type="protein sequence ID" value="ASU34151.1"/>
    <property type="molecule type" value="Genomic_DNA"/>
</dbReference>
<gene>
    <name evidence="1" type="ORF">MuYL_2262</name>
</gene>
<evidence type="ECO:0000313" key="2">
    <source>
        <dbReference type="Proteomes" id="UP000215002"/>
    </source>
</evidence>